<dbReference type="SUPFAM" id="SSF53335">
    <property type="entry name" value="S-adenosyl-L-methionine-dependent methyltransferases"/>
    <property type="match status" value="1"/>
</dbReference>
<dbReference type="eggNOG" id="COG1565">
    <property type="taxonomic scope" value="Bacteria"/>
</dbReference>
<dbReference type="InterPro" id="IPR003788">
    <property type="entry name" value="NDUFAF7"/>
</dbReference>
<proteinExistence type="predicted"/>
<dbReference type="RefSeq" id="WP_038464708.1">
    <property type="nucleotide sequence ID" value="NZ_CP008941.1"/>
</dbReference>
<sequence>MNQKICNNFITENPILLEDFISHVLYHPEHGYYAKSNVIGKTQDFITAPHLTPLFSQCLAQWCVDQWVNAGRPTPLNLIELGAGQGTMLRDILTAFEAVPDLSAHLQVHIVEKSENLKAIQKVTLCDYNQIRWIDSLDSIQSSYSIILANEFFDALPIQYYRHANEGVEEAIVTQSKEIGWCQTDLPLPSFSQPIFMTSKHYEFFVKQIAELLNKVGGVGLIIDYGNDHPGFTLQAIKNHKKVSFFDHLGEADLTHHVDFGYLKSLFQKHKINVLGPQKQSDFLLELGIANMLELIKRRVVADKFANHALAVHRLTSSAEMGELFKVIAIQGVPHGR</sequence>
<dbReference type="EMBL" id="CP008941">
    <property type="protein sequence ID" value="AIK96361.1"/>
    <property type="molecule type" value="Genomic_DNA"/>
</dbReference>
<gene>
    <name evidence="3" type="ORF">ID47_05870</name>
</gene>
<keyword evidence="4" id="KW-1185">Reference proteome</keyword>
<keyword evidence="2" id="KW-0808">Transferase</keyword>
<dbReference type="GO" id="GO:0032259">
    <property type="term" value="P:methylation"/>
    <property type="evidence" value="ECO:0007669"/>
    <property type="project" value="UniProtKB-KW"/>
</dbReference>
<organism evidence="3 4">
    <name type="scientific">Candidatus Odyssella acanthamoebae</name>
    <dbReference type="NCBI Taxonomy" id="91604"/>
    <lineage>
        <taxon>Bacteria</taxon>
        <taxon>Pseudomonadati</taxon>
        <taxon>Pseudomonadota</taxon>
        <taxon>Alphaproteobacteria</taxon>
        <taxon>Holosporales</taxon>
        <taxon>Candidatus Paracaedibacteraceae</taxon>
        <taxon>Candidatus Odyssella</taxon>
    </lineage>
</organism>
<dbReference type="OrthoDB" id="9794208at2"/>
<keyword evidence="1" id="KW-0489">Methyltransferase</keyword>
<dbReference type="Pfam" id="PF02636">
    <property type="entry name" value="Methyltransf_28"/>
    <property type="match status" value="1"/>
</dbReference>
<evidence type="ECO:0000313" key="3">
    <source>
        <dbReference type="EMBL" id="AIK96361.1"/>
    </source>
</evidence>
<evidence type="ECO:0000256" key="2">
    <source>
        <dbReference type="ARBA" id="ARBA00022679"/>
    </source>
</evidence>
<dbReference type="KEGG" id="paca:ID47_05870"/>
<evidence type="ECO:0000256" key="1">
    <source>
        <dbReference type="ARBA" id="ARBA00022603"/>
    </source>
</evidence>
<dbReference type="PANTHER" id="PTHR12049">
    <property type="entry name" value="PROTEIN ARGININE METHYLTRANSFERASE NDUFAF7, MITOCHONDRIAL"/>
    <property type="match status" value="1"/>
</dbReference>
<accession>A0A077AVD9</accession>
<dbReference type="GO" id="GO:0035243">
    <property type="term" value="F:protein-arginine omega-N symmetric methyltransferase activity"/>
    <property type="evidence" value="ECO:0007669"/>
    <property type="project" value="TreeGrafter"/>
</dbReference>
<dbReference type="Gene3D" id="3.40.50.12710">
    <property type="match status" value="1"/>
</dbReference>
<dbReference type="AlphaFoldDB" id="A0A077AVD9"/>
<protein>
    <recommendedName>
        <fullName evidence="5">ATP synthase subunit beta</fullName>
    </recommendedName>
</protein>
<evidence type="ECO:0008006" key="5">
    <source>
        <dbReference type="Google" id="ProtNLM"/>
    </source>
</evidence>
<dbReference type="STRING" id="91604.ID47_05870"/>
<dbReference type="HOGENOM" id="CLU_024840_3_0_5"/>
<dbReference type="InterPro" id="IPR038375">
    <property type="entry name" value="NDUFAF7_sf"/>
</dbReference>
<dbReference type="PANTHER" id="PTHR12049:SF7">
    <property type="entry name" value="PROTEIN ARGININE METHYLTRANSFERASE NDUFAF7, MITOCHONDRIAL"/>
    <property type="match status" value="1"/>
</dbReference>
<dbReference type="Proteomes" id="UP000028926">
    <property type="component" value="Chromosome"/>
</dbReference>
<name>A0A077AVD9_9PROT</name>
<dbReference type="InterPro" id="IPR029063">
    <property type="entry name" value="SAM-dependent_MTases_sf"/>
</dbReference>
<evidence type="ECO:0000313" key="4">
    <source>
        <dbReference type="Proteomes" id="UP000028926"/>
    </source>
</evidence>
<reference evidence="3 4" key="1">
    <citation type="submission" date="2014-07" db="EMBL/GenBank/DDBJ databases">
        <title>Comparative genomic insights into amoeba endosymbionts belonging to the families of Holosporaceae and Candidatus Midichloriaceae within Rickettsiales.</title>
        <authorList>
            <person name="Wang Z."/>
            <person name="Wu M."/>
        </authorList>
    </citation>
    <scope>NUCLEOTIDE SEQUENCE [LARGE SCALE GENOMIC DNA]</scope>
    <source>
        <strain evidence="3">PRA3</strain>
    </source>
</reference>